<name>A0A7C8YVH6_OPUST</name>
<sequence>MDIVAESYLMGTMLGLLTWTVRVSSASNAGKLNLKEVRSMEMSSKAGSRGRATIKATAAAAVAPPTVAEVQFHFFTCLLLIGYGGSSLLSLSPPSFCNAGWI</sequence>
<accession>A0A7C8YVH6</accession>
<protein>
    <submittedName>
        <fullName evidence="1">Uncharacterized protein</fullName>
    </submittedName>
</protein>
<evidence type="ECO:0000313" key="1">
    <source>
        <dbReference type="EMBL" id="MBA4627131.1"/>
    </source>
</evidence>
<reference evidence="1" key="2">
    <citation type="submission" date="2020-07" db="EMBL/GenBank/DDBJ databases">
        <authorList>
            <person name="Vera ALvarez R."/>
            <person name="Arias-Moreno D.M."/>
            <person name="Jimenez-Jacinto V."/>
            <person name="Jimenez-Bremont J.F."/>
            <person name="Swaminathan K."/>
            <person name="Moose S.P."/>
            <person name="Guerrero-Gonzalez M.L."/>
            <person name="Marino-Ramirez L."/>
            <person name="Landsman D."/>
            <person name="Rodriguez-Kessler M."/>
            <person name="Delgado-Sanchez P."/>
        </authorList>
    </citation>
    <scope>NUCLEOTIDE SEQUENCE</scope>
    <source>
        <tissue evidence="1">Cladode</tissue>
    </source>
</reference>
<organism evidence="1">
    <name type="scientific">Opuntia streptacantha</name>
    <name type="common">Prickly pear cactus</name>
    <name type="synonym">Opuntia cardona</name>
    <dbReference type="NCBI Taxonomy" id="393608"/>
    <lineage>
        <taxon>Eukaryota</taxon>
        <taxon>Viridiplantae</taxon>
        <taxon>Streptophyta</taxon>
        <taxon>Embryophyta</taxon>
        <taxon>Tracheophyta</taxon>
        <taxon>Spermatophyta</taxon>
        <taxon>Magnoliopsida</taxon>
        <taxon>eudicotyledons</taxon>
        <taxon>Gunneridae</taxon>
        <taxon>Pentapetalae</taxon>
        <taxon>Caryophyllales</taxon>
        <taxon>Cactineae</taxon>
        <taxon>Cactaceae</taxon>
        <taxon>Opuntioideae</taxon>
        <taxon>Opuntia</taxon>
    </lineage>
</organism>
<dbReference type="AlphaFoldDB" id="A0A7C8YVH6"/>
<reference evidence="1" key="1">
    <citation type="journal article" date="2013" name="J. Plant Res.">
        <title>Effect of fungi and light on seed germination of three Opuntia species from semiarid lands of central Mexico.</title>
        <authorList>
            <person name="Delgado-Sanchez P."/>
            <person name="Jimenez-Bremont J.F."/>
            <person name="Guerrero-Gonzalez Mde L."/>
            <person name="Flores J."/>
        </authorList>
    </citation>
    <scope>NUCLEOTIDE SEQUENCE</scope>
    <source>
        <tissue evidence="1">Cladode</tissue>
    </source>
</reference>
<dbReference type="EMBL" id="GISG01060498">
    <property type="protein sequence ID" value="MBA4627131.1"/>
    <property type="molecule type" value="Transcribed_RNA"/>
</dbReference>
<proteinExistence type="predicted"/>